<sequence length="141" mass="15274">MKKAIILGTLLCSSLLVGCSNKKENNSTKRETKITKSLTQDSSTNKSSESTDTSSITEESIQQSQIPTSVTEQDFDFDAINNGNFSSAAGTWKNKLGDTMNLNNDGTGIITSQEGNQSPFKIIDFKDGIGQYAPTNTKEHL</sequence>
<feature type="compositionally biased region" description="Low complexity" evidence="1">
    <location>
        <begin position="42"/>
        <end position="66"/>
    </location>
</feature>
<dbReference type="Pfam" id="PF19804">
    <property type="entry name" value="DUF6287"/>
    <property type="match status" value="1"/>
</dbReference>
<reference evidence="2 3" key="1">
    <citation type="submission" date="2019-12" db="EMBL/GenBank/DDBJ databases">
        <title>Whole genome sequences of Lactococcus raffinolactis strains isolated from sewage.</title>
        <authorList>
            <person name="Ybazeta G."/>
            <person name="Ross M."/>
            <person name="Brabant-Kirwan D."/>
            <person name="Saleh M."/>
            <person name="Dillon J.A."/>
            <person name="Splinter K."/>
            <person name="Nokhbeh R."/>
        </authorList>
    </citation>
    <scope>NUCLEOTIDE SEQUENCE [LARGE SCALE GENOMIC DNA]</scope>
    <source>
        <strain evidence="2 3">Lr_19_14</strain>
    </source>
</reference>
<dbReference type="Proteomes" id="UP000501558">
    <property type="component" value="Chromosome"/>
</dbReference>
<dbReference type="KEGG" id="lrn:CMV25_01050"/>
<dbReference type="RefSeq" id="WP_061775423.1">
    <property type="nucleotide sequence ID" value="NZ_BAAAXH010000060.1"/>
</dbReference>
<accession>A0A2A5S7E7</accession>
<dbReference type="EMBL" id="CP047628">
    <property type="protein sequence ID" value="QIW58713.1"/>
    <property type="molecule type" value="Genomic_DNA"/>
</dbReference>
<organism evidence="2 3">
    <name type="scientific">Pseudolactococcus raffinolactis</name>
    <dbReference type="NCBI Taxonomy" id="1366"/>
    <lineage>
        <taxon>Bacteria</taxon>
        <taxon>Bacillati</taxon>
        <taxon>Bacillota</taxon>
        <taxon>Bacilli</taxon>
        <taxon>Lactobacillales</taxon>
        <taxon>Streptococcaceae</taxon>
        <taxon>Pseudolactococcus</taxon>
    </lineage>
</organism>
<dbReference type="InterPro" id="IPR046254">
    <property type="entry name" value="DUF6287"/>
</dbReference>
<dbReference type="GeneID" id="93295422"/>
<dbReference type="AlphaFoldDB" id="A0A2A5S7E7"/>
<proteinExistence type="predicted"/>
<dbReference type="OrthoDB" id="2136578at2"/>
<gene>
    <name evidence="2" type="ORF">GU334_07260</name>
</gene>
<evidence type="ECO:0000313" key="3">
    <source>
        <dbReference type="Proteomes" id="UP000501558"/>
    </source>
</evidence>
<name>A0A2A5S7E7_9LACT</name>
<evidence type="ECO:0000256" key="1">
    <source>
        <dbReference type="SAM" id="MobiDB-lite"/>
    </source>
</evidence>
<dbReference type="PROSITE" id="PS51257">
    <property type="entry name" value="PROKAR_LIPOPROTEIN"/>
    <property type="match status" value="1"/>
</dbReference>
<feature type="region of interest" description="Disordered" evidence="1">
    <location>
        <begin position="26"/>
        <end position="69"/>
    </location>
</feature>
<evidence type="ECO:0000313" key="2">
    <source>
        <dbReference type="EMBL" id="QIW58713.1"/>
    </source>
</evidence>
<protein>
    <submittedName>
        <fullName evidence="2">Uncharacterized protein</fullName>
    </submittedName>
</protein>
<keyword evidence="3" id="KW-1185">Reference proteome</keyword>